<comment type="caution">
    <text evidence="2">The sequence shown here is derived from an EMBL/GenBank/DDBJ whole genome shotgun (WGS) entry which is preliminary data.</text>
</comment>
<evidence type="ECO:0000313" key="3">
    <source>
        <dbReference type="Proteomes" id="UP001274321"/>
    </source>
</evidence>
<evidence type="ECO:0000313" key="2">
    <source>
        <dbReference type="EMBL" id="MDX6807407.1"/>
    </source>
</evidence>
<gene>
    <name evidence="2" type="ORF">SCD90_15150</name>
</gene>
<evidence type="ECO:0008006" key="4">
    <source>
        <dbReference type="Google" id="ProtNLM"/>
    </source>
</evidence>
<protein>
    <recommendedName>
        <fullName evidence="4">Bacterial Ig-like domain-containing protein</fullName>
    </recommendedName>
</protein>
<feature type="compositionally biased region" description="Low complexity" evidence="1">
    <location>
        <begin position="15"/>
        <end position="26"/>
    </location>
</feature>
<feature type="region of interest" description="Disordered" evidence="1">
    <location>
        <begin position="236"/>
        <end position="256"/>
    </location>
</feature>
<dbReference type="Gene3D" id="2.60.40.10">
    <property type="entry name" value="Immunoglobulins"/>
    <property type="match status" value="3"/>
</dbReference>
<keyword evidence="3" id="KW-1185">Reference proteome</keyword>
<reference evidence="2 3" key="1">
    <citation type="submission" date="2023-11" db="EMBL/GenBank/DDBJ databases">
        <authorList>
            <person name="Bao R."/>
        </authorList>
    </citation>
    <scope>NUCLEOTIDE SEQUENCE [LARGE SCALE GENOMIC DNA]</scope>
    <source>
        <strain evidence="2 3">PJ23</strain>
    </source>
</reference>
<accession>A0ABU4RRG2</accession>
<sequence length="256" mass="25868">MGNLEEGATWEYSFDGGDTWNDGDGTSFELPAGTYERGDVLVRQTDPAGNTSLVGSLPPVTIDLEIPAAPVAALATDTGVPGDGVTSDPTVQVAGLEDGTAWEYSLDGGETWLDGTGTSFELPAGSYEAGDIQVRQTDLAGNTSPVDTLPATTIDILPPAAPAAALATDTGTAGDGITSDATVNVGGLEPGASWEYSTDGGDTWLDGAGTSFELPAGEYETGDVLVRQTDLAGNTSQLGSLPAVTIDPSIPEAPTA</sequence>
<feature type="region of interest" description="Disordered" evidence="1">
    <location>
        <begin position="1"/>
        <end position="32"/>
    </location>
</feature>
<evidence type="ECO:0000256" key="1">
    <source>
        <dbReference type="SAM" id="MobiDB-lite"/>
    </source>
</evidence>
<dbReference type="InterPro" id="IPR013783">
    <property type="entry name" value="Ig-like_fold"/>
</dbReference>
<proteinExistence type="predicted"/>
<dbReference type="Proteomes" id="UP001274321">
    <property type="component" value="Unassembled WGS sequence"/>
</dbReference>
<name>A0ABU4RRG2_9HYPH</name>
<feature type="non-terminal residue" evidence="2">
    <location>
        <position position="256"/>
    </location>
</feature>
<dbReference type="EMBL" id="JAXAFJ010000012">
    <property type="protein sequence ID" value="MDX6807407.1"/>
    <property type="molecule type" value="Genomic_DNA"/>
</dbReference>
<organism evidence="2 3">
    <name type="scientific">Terrihabitans rhizophilus</name>
    <dbReference type="NCBI Taxonomy" id="3092662"/>
    <lineage>
        <taxon>Bacteria</taxon>
        <taxon>Pseudomonadati</taxon>
        <taxon>Pseudomonadota</taxon>
        <taxon>Alphaproteobacteria</taxon>
        <taxon>Hyphomicrobiales</taxon>
        <taxon>Terrihabitans</taxon>
    </lineage>
</organism>